<dbReference type="AlphaFoldDB" id="A0A2N0U1S7"/>
<keyword evidence="4 5" id="KW-0472">Membrane</keyword>
<feature type="transmembrane region" description="Helical" evidence="5">
    <location>
        <begin position="74"/>
        <end position="95"/>
    </location>
</feature>
<dbReference type="InterPro" id="IPR019109">
    <property type="entry name" value="MamF_MmsF"/>
</dbReference>
<keyword evidence="3 5" id="KW-1133">Transmembrane helix</keyword>
<organism evidence="6 7">
    <name type="scientific">Salegentibacter salinarum</name>
    <dbReference type="NCBI Taxonomy" id="447422"/>
    <lineage>
        <taxon>Bacteria</taxon>
        <taxon>Pseudomonadati</taxon>
        <taxon>Bacteroidota</taxon>
        <taxon>Flavobacteriia</taxon>
        <taxon>Flavobacteriales</taxon>
        <taxon>Flavobacteriaceae</taxon>
        <taxon>Salegentibacter</taxon>
    </lineage>
</organism>
<evidence type="ECO:0000313" key="6">
    <source>
        <dbReference type="EMBL" id="PKD20848.1"/>
    </source>
</evidence>
<sequence>MKSQVSIAGNNEKTEDKSIGIIAYLTLIGLVAAFIMNKDKNNEFATYHIKQSLGLCLVGFAIFIVGLIPILGWIISFLGSLFLLVFWIMGLLNAINGKEKPVPALGNKFESWFKNM</sequence>
<proteinExistence type="predicted"/>
<feature type="transmembrane region" description="Helical" evidence="5">
    <location>
        <begin position="49"/>
        <end position="68"/>
    </location>
</feature>
<dbReference type="STRING" id="447422.SAMN05660903_02540"/>
<evidence type="ECO:0000256" key="1">
    <source>
        <dbReference type="ARBA" id="ARBA00004141"/>
    </source>
</evidence>
<keyword evidence="2 5" id="KW-0812">Transmembrane</keyword>
<evidence type="ECO:0000256" key="2">
    <source>
        <dbReference type="ARBA" id="ARBA00022692"/>
    </source>
</evidence>
<dbReference type="OrthoDB" id="6400719at2"/>
<dbReference type="EMBL" id="LKTS01000003">
    <property type="protein sequence ID" value="PKD20848.1"/>
    <property type="molecule type" value="Genomic_DNA"/>
</dbReference>
<evidence type="ECO:0000313" key="7">
    <source>
        <dbReference type="Proteomes" id="UP000232673"/>
    </source>
</evidence>
<gene>
    <name evidence="6" type="ORF">APR41_12460</name>
</gene>
<feature type="transmembrane region" description="Helical" evidence="5">
    <location>
        <begin position="19"/>
        <end position="37"/>
    </location>
</feature>
<comment type="caution">
    <text evidence="6">The sequence shown here is derived from an EMBL/GenBank/DDBJ whole genome shotgun (WGS) entry which is preliminary data.</text>
</comment>
<dbReference type="Pfam" id="PF09685">
    <property type="entry name" value="MamF_MmsF"/>
    <property type="match status" value="1"/>
</dbReference>
<protein>
    <recommendedName>
        <fullName evidence="8">Import component protein</fullName>
    </recommendedName>
</protein>
<evidence type="ECO:0000256" key="4">
    <source>
        <dbReference type="ARBA" id="ARBA00023136"/>
    </source>
</evidence>
<evidence type="ECO:0000256" key="5">
    <source>
        <dbReference type="SAM" id="Phobius"/>
    </source>
</evidence>
<keyword evidence="7" id="KW-1185">Reference proteome</keyword>
<reference evidence="6 7" key="1">
    <citation type="submission" date="2015-10" db="EMBL/GenBank/DDBJ databases">
        <title>Draft genome sequence of Salegentibacter salinarum KCTC 12975.</title>
        <authorList>
            <person name="Lin W."/>
            <person name="Zheng Q."/>
        </authorList>
    </citation>
    <scope>NUCLEOTIDE SEQUENCE [LARGE SCALE GENOMIC DNA]</scope>
    <source>
        <strain evidence="6 7">KCTC 12975</strain>
    </source>
</reference>
<accession>A0A2N0U1S7</accession>
<name>A0A2N0U1S7_9FLAO</name>
<comment type="subcellular location">
    <subcellularLocation>
        <location evidence="1">Membrane</location>
        <topology evidence="1">Multi-pass membrane protein</topology>
    </subcellularLocation>
</comment>
<evidence type="ECO:0008006" key="8">
    <source>
        <dbReference type="Google" id="ProtNLM"/>
    </source>
</evidence>
<evidence type="ECO:0000256" key="3">
    <source>
        <dbReference type="ARBA" id="ARBA00022989"/>
    </source>
</evidence>
<dbReference type="Proteomes" id="UP000232673">
    <property type="component" value="Unassembled WGS sequence"/>
</dbReference>
<dbReference type="RefSeq" id="WP_079713573.1">
    <property type="nucleotide sequence ID" value="NZ_FUZC01000010.1"/>
</dbReference>